<dbReference type="InterPro" id="IPR007621">
    <property type="entry name" value="TPM_dom"/>
</dbReference>
<keyword evidence="3" id="KW-0812">Transmembrane</keyword>
<feature type="region of interest" description="Disordered" evidence="2">
    <location>
        <begin position="626"/>
        <end position="663"/>
    </location>
</feature>
<feature type="compositionally biased region" description="Gly residues" evidence="2">
    <location>
        <begin position="626"/>
        <end position="654"/>
    </location>
</feature>
<feature type="domain" description="TPM" evidence="5">
    <location>
        <begin position="36"/>
        <end position="154"/>
    </location>
</feature>
<keyword evidence="3" id="KW-0472">Membrane</keyword>
<name>A0AAJ6B5J7_9MICO</name>
<feature type="transmembrane region" description="Helical" evidence="3">
    <location>
        <begin position="170"/>
        <end position="191"/>
    </location>
</feature>
<feature type="coiled-coil region" evidence="1">
    <location>
        <begin position="257"/>
        <end position="319"/>
    </location>
</feature>
<dbReference type="Gene3D" id="3.10.310.50">
    <property type="match status" value="1"/>
</dbReference>
<keyword evidence="3" id="KW-1133">Transmembrane helix</keyword>
<dbReference type="EMBL" id="CP119321">
    <property type="protein sequence ID" value="WEK13881.1"/>
    <property type="molecule type" value="Genomic_DNA"/>
</dbReference>
<feature type="signal peptide" evidence="4">
    <location>
        <begin position="1"/>
        <end position="25"/>
    </location>
</feature>
<proteinExistence type="predicted"/>
<dbReference type="Proteomes" id="UP001213972">
    <property type="component" value="Chromosome"/>
</dbReference>
<keyword evidence="4" id="KW-0732">Signal</keyword>
<evidence type="ECO:0000256" key="2">
    <source>
        <dbReference type="SAM" id="MobiDB-lite"/>
    </source>
</evidence>
<sequence length="663" mass="67457">MRSRWMLALAATVSIVLGSALPASATDPIPLGSGRVLDDAGVLSASQEQAVQARSEGLSASSGVDLWVVYVDQFTDPTSAEGWANATAELNNLGPTQYLLAISTEGRAFFLSGYSEGPVSFDQLGAIEQDRIAPALQSGDWAGAATAAADGLADAVGGGSGGDANSSGGLGGVLFVVLLVVVVGALIFFVVRARRKSRVTTGGATPQAPQVPLEELARQASSALVDTDDAVKTSEQELGFARAQFGDAAAAEFETVLAQAKADLDTAFSLKQRLDDENPDSEQDARAWNAQILELCARANAALDEKAAAFDELRQLEQNAPEALTRVQEMHTTVAATIDAAAARLTQLQTAYAPEALAPVVDNPEQARQRLTFAQEQLNAAQTAIGAGDGGEAAVSIRAAEDAVAQARTLQDAIGVLADDLAEGERDAAALMAELEKDIATASALPDADGRVAGAIAATRQQIDAARPLLAGSAKRPLFALENLERANAEIDAVLADVRDAQEKERRAAQQLSQLLAHAQAQVSAAEDYISSRRGAVGATARTRLAEAGSSLVQARQLAATDPAHALAAAQRANDLAAQALQHAQNDVGAFGGGGFGGGNGGGGGNVMGAVLGGILINSMLGGGGGGRRGGGGMPSFGSRGGGMSSGSFGGGGTRSRRGGGRF</sequence>
<evidence type="ECO:0000256" key="3">
    <source>
        <dbReference type="SAM" id="Phobius"/>
    </source>
</evidence>
<evidence type="ECO:0000313" key="6">
    <source>
        <dbReference type="EMBL" id="WEK13881.1"/>
    </source>
</evidence>
<evidence type="ECO:0000313" key="7">
    <source>
        <dbReference type="Proteomes" id="UP001213972"/>
    </source>
</evidence>
<evidence type="ECO:0000259" key="5">
    <source>
        <dbReference type="Pfam" id="PF04536"/>
    </source>
</evidence>
<protein>
    <submittedName>
        <fullName evidence="6">TPM domain-containing protein</fullName>
    </submittedName>
</protein>
<evidence type="ECO:0000256" key="1">
    <source>
        <dbReference type="SAM" id="Coils"/>
    </source>
</evidence>
<feature type="coiled-coil region" evidence="1">
    <location>
        <begin position="481"/>
        <end position="522"/>
    </location>
</feature>
<keyword evidence="1" id="KW-0175">Coiled coil</keyword>
<feature type="chain" id="PRO_5042543792" evidence="4">
    <location>
        <begin position="26"/>
        <end position="663"/>
    </location>
</feature>
<reference evidence="6" key="1">
    <citation type="submission" date="2023-03" db="EMBL/GenBank/DDBJ databases">
        <title>Andean soil-derived lignocellulolytic bacterial consortium as a source of novel taxa and putative plastic-active enzymes.</title>
        <authorList>
            <person name="Diaz-Garcia L."/>
            <person name="Chuvochina M."/>
            <person name="Feuerriegel G."/>
            <person name="Bunk B."/>
            <person name="Sproer C."/>
            <person name="Streit W.R."/>
            <person name="Rodriguez L.M."/>
            <person name="Overmann J."/>
            <person name="Jimenez D.J."/>
        </authorList>
    </citation>
    <scope>NUCLEOTIDE SEQUENCE</scope>
    <source>
        <strain evidence="6">MAG 4610</strain>
    </source>
</reference>
<dbReference type="AlphaFoldDB" id="A0AAJ6B5J7"/>
<gene>
    <name evidence="6" type="ORF">P0Y48_01315</name>
</gene>
<accession>A0AAJ6B5J7</accession>
<dbReference type="Pfam" id="PF04536">
    <property type="entry name" value="TPM_phosphatase"/>
    <property type="match status" value="1"/>
</dbReference>
<organism evidence="6 7">
    <name type="scientific">Candidatus Microbacterium phytovorans</name>
    <dbReference type="NCBI Taxonomy" id="3121374"/>
    <lineage>
        <taxon>Bacteria</taxon>
        <taxon>Bacillati</taxon>
        <taxon>Actinomycetota</taxon>
        <taxon>Actinomycetes</taxon>
        <taxon>Micrococcales</taxon>
        <taxon>Microbacteriaceae</taxon>
        <taxon>Microbacterium</taxon>
    </lineage>
</organism>
<evidence type="ECO:0000256" key="4">
    <source>
        <dbReference type="SAM" id="SignalP"/>
    </source>
</evidence>